<proteinExistence type="predicted"/>
<organism evidence="2">
    <name type="scientific">Notodromas monacha</name>
    <dbReference type="NCBI Taxonomy" id="399045"/>
    <lineage>
        <taxon>Eukaryota</taxon>
        <taxon>Metazoa</taxon>
        <taxon>Ecdysozoa</taxon>
        <taxon>Arthropoda</taxon>
        <taxon>Crustacea</taxon>
        <taxon>Oligostraca</taxon>
        <taxon>Ostracoda</taxon>
        <taxon>Podocopa</taxon>
        <taxon>Podocopida</taxon>
        <taxon>Cypridocopina</taxon>
        <taxon>Cypridoidea</taxon>
        <taxon>Cyprididae</taxon>
        <taxon>Notodromas</taxon>
    </lineage>
</organism>
<dbReference type="EMBL" id="CAJPEX010005489">
    <property type="protein sequence ID" value="CAG0923633.1"/>
    <property type="molecule type" value="Genomic_DNA"/>
</dbReference>
<evidence type="ECO:0000256" key="1">
    <source>
        <dbReference type="SAM" id="MobiDB-lite"/>
    </source>
</evidence>
<sequence length="275" mass="29810">MLDPLGSWSPQGCACMTGGQSLIETAVIAFVRIATGTLRAALPATRRGPPNAKTHAQQDLIAGMQCHAVRRTRKRNNLFQHKDPDTGRSASPGATAPADPQPPATSDIYATLFWGPLAVSSLLAVVNQRGGFCGVASTRRDPSVASLLGHTAQQRQHADREADRAPGLPHCSKPGQEQEIRNLRQRKLAPKSLGLREGAVTPSLQSEDSEYHDGEMDGICVYFSTPAYMDSLIPCGSYLGFVIPMEHFSGPSGGRLPKEKLVGWWKWQRFPFKAI</sequence>
<evidence type="ECO:0000313" key="2">
    <source>
        <dbReference type="EMBL" id="CAD7283481.1"/>
    </source>
</evidence>
<gene>
    <name evidence="2" type="ORF">NMOB1V02_LOCUS11096</name>
</gene>
<keyword evidence="3" id="KW-1185">Reference proteome</keyword>
<dbReference type="AlphaFoldDB" id="A0A7R9C000"/>
<evidence type="ECO:0000313" key="3">
    <source>
        <dbReference type="Proteomes" id="UP000678499"/>
    </source>
</evidence>
<dbReference type="Proteomes" id="UP000678499">
    <property type="component" value="Unassembled WGS sequence"/>
</dbReference>
<feature type="region of interest" description="Disordered" evidence="1">
    <location>
        <begin position="75"/>
        <end position="103"/>
    </location>
</feature>
<dbReference type="EMBL" id="OA887526">
    <property type="protein sequence ID" value="CAD7283481.1"/>
    <property type="molecule type" value="Genomic_DNA"/>
</dbReference>
<feature type="region of interest" description="Disordered" evidence="1">
    <location>
        <begin position="148"/>
        <end position="180"/>
    </location>
</feature>
<accession>A0A7R9C000</accession>
<reference evidence="2" key="1">
    <citation type="submission" date="2020-11" db="EMBL/GenBank/DDBJ databases">
        <authorList>
            <person name="Tran Van P."/>
        </authorList>
    </citation>
    <scope>NUCLEOTIDE SEQUENCE</scope>
</reference>
<protein>
    <submittedName>
        <fullName evidence="2">Uncharacterized protein</fullName>
    </submittedName>
</protein>
<name>A0A7R9C000_9CRUS</name>